<keyword evidence="4" id="KW-0663">Pyridoxal phosphate</keyword>
<gene>
    <name evidence="6" type="ORF">FHE72_04490</name>
</gene>
<dbReference type="CDD" id="cd00609">
    <property type="entry name" value="AAT_like"/>
    <property type="match status" value="1"/>
</dbReference>
<dbReference type="InterPro" id="IPR004839">
    <property type="entry name" value="Aminotransferase_I/II_large"/>
</dbReference>
<dbReference type="GO" id="GO:0008483">
    <property type="term" value="F:transaminase activity"/>
    <property type="evidence" value="ECO:0007669"/>
    <property type="project" value="UniProtKB-KW"/>
</dbReference>
<dbReference type="AlphaFoldDB" id="A0A6I6UMS3"/>
<dbReference type="GO" id="GO:0030170">
    <property type="term" value="F:pyridoxal phosphate binding"/>
    <property type="evidence" value="ECO:0007669"/>
    <property type="project" value="InterPro"/>
</dbReference>
<accession>A0A6I6UMS3</accession>
<dbReference type="EMBL" id="CP047394">
    <property type="protein sequence ID" value="QHE60381.1"/>
    <property type="molecule type" value="Genomic_DNA"/>
</dbReference>
<comment type="cofactor">
    <cofactor evidence="1">
        <name>pyridoxal 5'-phosphate</name>
        <dbReference type="ChEBI" id="CHEBI:597326"/>
    </cofactor>
</comment>
<reference evidence="6 7" key="1">
    <citation type="submission" date="2019-06" db="EMBL/GenBank/DDBJ databases">
        <title>An operon consisting of a P-type ATPase gene and a transcriptional regular gene given the different cadmium resistance in Bacillus vietamensis 151-6 and Bacillus marisflavi 151-25.</title>
        <authorList>
            <person name="Yu X."/>
        </authorList>
    </citation>
    <scope>NUCLEOTIDE SEQUENCE [LARGE SCALE GENOMIC DNA]</scope>
    <source>
        <strain evidence="6 7">151-6</strain>
    </source>
</reference>
<proteinExistence type="predicted"/>
<dbReference type="PANTHER" id="PTHR42790">
    <property type="entry name" value="AMINOTRANSFERASE"/>
    <property type="match status" value="1"/>
</dbReference>
<keyword evidence="3 6" id="KW-0808">Transferase</keyword>
<name>A0A6I6UMS3_9BACI</name>
<protein>
    <submittedName>
        <fullName evidence="6">Aminotransferase class I/II-fold pyridoxal phosphate-dependent enzyme</fullName>
    </submittedName>
</protein>
<dbReference type="KEGG" id="bvq:FHE72_04490"/>
<evidence type="ECO:0000313" key="7">
    <source>
        <dbReference type="Proteomes" id="UP000465062"/>
    </source>
</evidence>
<dbReference type="Gene3D" id="3.40.640.10">
    <property type="entry name" value="Type I PLP-dependent aspartate aminotransferase-like (Major domain)"/>
    <property type="match status" value="1"/>
</dbReference>
<evidence type="ECO:0000256" key="1">
    <source>
        <dbReference type="ARBA" id="ARBA00001933"/>
    </source>
</evidence>
<feature type="domain" description="Aminotransferase class I/classII large" evidence="5">
    <location>
        <begin position="6"/>
        <end position="144"/>
    </location>
</feature>
<dbReference type="PANTHER" id="PTHR42790:SF19">
    <property type="entry name" value="KYNURENINE_ALPHA-AMINOADIPATE AMINOTRANSFERASE, MITOCHONDRIAL"/>
    <property type="match status" value="1"/>
</dbReference>
<dbReference type="Proteomes" id="UP000465062">
    <property type="component" value="Chromosome"/>
</dbReference>
<dbReference type="SUPFAM" id="SSF53383">
    <property type="entry name" value="PLP-dependent transferases"/>
    <property type="match status" value="1"/>
</dbReference>
<dbReference type="InterPro" id="IPR050859">
    <property type="entry name" value="Class-I_PLP-dep_aminotransf"/>
</dbReference>
<evidence type="ECO:0000313" key="6">
    <source>
        <dbReference type="EMBL" id="QHE60381.1"/>
    </source>
</evidence>
<dbReference type="InterPro" id="IPR015421">
    <property type="entry name" value="PyrdxlP-dep_Trfase_major"/>
</dbReference>
<evidence type="ECO:0000256" key="2">
    <source>
        <dbReference type="ARBA" id="ARBA00022576"/>
    </source>
</evidence>
<evidence type="ECO:0000259" key="5">
    <source>
        <dbReference type="Pfam" id="PF00155"/>
    </source>
</evidence>
<dbReference type="GO" id="GO:1901605">
    <property type="term" value="P:alpha-amino acid metabolic process"/>
    <property type="evidence" value="ECO:0007669"/>
    <property type="project" value="TreeGrafter"/>
</dbReference>
<dbReference type="InterPro" id="IPR015424">
    <property type="entry name" value="PyrdxlP-dep_Trfase"/>
</dbReference>
<sequence length="147" mass="17193">MIPVESDEDGIIIESLEEKLKKYHPKFLYFVTNYNNPTGYSLSKDRRKKIVDIMNEFDLTIIEDDPYIELNYDAPFIKPIKSSGHPNVIYLSSFSKIISPGLRVGYIIAQEDIIRKVMKLKENKDVHTSNLSQFVVREIFKDHLKRI</sequence>
<evidence type="ECO:0000256" key="4">
    <source>
        <dbReference type="ARBA" id="ARBA00022898"/>
    </source>
</evidence>
<organism evidence="6 7">
    <name type="scientific">Rossellomorea vietnamensis</name>
    <dbReference type="NCBI Taxonomy" id="218284"/>
    <lineage>
        <taxon>Bacteria</taxon>
        <taxon>Bacillati</taxon>
        <taxon>Bacillota</taxon>
        <taxon>Bacilli</taxon>
        <taxon>Bacillales</taxon>
        <taxon>Bacillaceae</taxon>
        <taxon>Rossellomorea</taxon>
    </lineage>
</organism>
<keyword evidence="2 6" id="KW-0032">Aminotransferase</keyword>
<evidence type="ECO:0000256" key="3">
    <source>
        <dbReference type="ARBA" id="ARBA00022679"/>
    </source>
</evidence>
<dbReference type="Pfam" id="PF00155">
    <property type="entry name" value="Aminotran_1_2"/>
    <property type="match status" value="1"/>
</dbReference>